<protein>
    <submittedName>
        <fullName evidence="3">Diguanylate cyclase</fullName>
    </submittedName>
</protein>
<keyword evidence="1" id="KW-0472">Membrane</keyword>
<dbReference type="PANTHER" id="PTHR45138">
    <property type="entry name" value="REGULATORY COMPONENTS OF SENSORY TRANSDUCTION SYSTEM"/>
    <property type="match status" value="1"/>
</dbReference>
<dbReference type="PANTHER" id="PTHR45138:SF9">
    <property type="entry name" value="DIGUANYLATE CYCLASE DGCM-RELATED"/>
    <property type="match status" value="1"/>
</dbReference>
<dbReference type="Gene3D" id="3.30.70.270">
    <property type="match status" value="1"/>
</dbReference>
<dbReference type="CDD" id="cd01949">
    <property type="entry name" value="GGDEF"/>
    <property type="match status" value="1"/>
</dbReference>
<accession>A0A6L8UY13</accession>
<dbReference type="InterPro" id="IPR000160">
    <property type="entry name" value="GGDEF_dom"/>
</dbReference>
<feature type="transmembrane region" description="Helical" evidence="1">
    <location>
        <begin position="123"/>
        <end position="139"/>
    </location>
</feature>
<organism evidence="3 4">
    <name type="scientific">Paenibacillus silvestris</name>
    <dbReference type="NCBI Taxonomy" id="2606219"/>
    <lineage>
        <taxon>Bacteria</taxon>
        <taxon>Bacillati</taxon>
        <taxon>Bacillota</taxon>
        <taxon>Bacilli</taxon>
        <taxon>Bacillales</taxon>
        <taxon>Paenibacillaceae</taxon>
        <taxon>Paenibacillus</taxon>
    </lineage>
</organism>
<dbReference type="Pfam" id="PF00990">
    <property type="entry name" value="GGDEF"/>
    <property type="match status" value="1"/>
</dbReference>
<dbReference type="Proteomes" id="UP000481087">
    <property type="component" value="Unassembled WGS sequence"/>
</dbReference>
<sequence>MFKTRRSDHILEIAYSCVRWFFVPTATLLFLKYYHHTTGDLILFCALFTVSVLYMGFTEYVLHRTPITSMLYRYVTRLGVFMDYIAYILIISLTGGTHSPLYPIAYLIILHASLYWSFTGAMVATNMMIIGYLGVIFLVDGGFLDEELPRHFFNLAFLIMIGVIGGIIVARERKHFVEKGIFENLAKKDYLTGLYNHRSFQEQIRETITKTRHFTLIMGDIDYFKNINDRYGHQVGDAVLRAIGSLFDSLIPSSQGRAFRYGGEEFAIILFTDDRHMAAEWMDQFRDKLKALEFGSDEEKFHVTMSFGATSRMRDQRTAELVAAADALLYTAKEQGRDRVVWGQLATNPSQ</sequence>
<evidence type="ECO:0000259" key="2">
    <source>
        <dbReference type="PROSITE" id="PS50887"/>
    </source>
</evidence>
<evidence type="ECO:0000256" key="1">
    <source>
        <dbReference type="SAM" id="Phobius"/>
    </source>
</evidence>
<dbReference type="InterPro" id="IPR029787">
    <property type="entry name" value="Nucleotide_cyclase"/>
</dbReference>
<dbReference type="InterPro" id="IPR043128">
    <property type="entry name" value="Rev_trsase/Diguanyl_cyclase"/>
</dbReference>
<feature type="transmembrane region" description="Helical" evidence="1">
    <location>
        <begin position="151"/>
        <end position="170"/>
    </location>
</feature>
<feature type="transmembrane region" description="Helical" evidence="1">
    <location>
        <begin position="41"/>
        <end position="62"/>
    </location>
</feature>
<evidence type="ECO:0000313" key="3">
    <source>
        <dbReference type="EMBL" id="MZQ82837.1"/>
    </source>
</evidence>
<comment type="caution">
    <text evidence="3">The sequence shown here is derived from an EMBL/GenBank/DDBJ whole genome shotgun (WGS) entry which is preliminary data.</text>
</comment>
<name>A0A6L8UY13_9BACL</name>
<proteinExistence type="predicted"/>
<keyword evidence="4" id="KW-1185">Reference proteome</keyword>
<reference evidence="3 4" key="1">
    <citation type="submission" date="2019-12" db="EMBL/GenBank/DDBJ databases">
        <title>Paenibacillus sp. nov. sp. isolated from soil.</title>
        <authorList>
            <person name="Kim J."/>
            <person name="Jeong S.E."/>
            <person name="Jung H.S."/>
            <person name="Jeon C.O."/>
        </authorList>
    </citation>
    <scope>NUCLEOTIDE SEQUENCE [LARGE SCALE GENOMIC DNA]</scope>
    <source>
        <strain evidence="3 4">5J-6</strain>
    </source>
</reference>
<feature type="domain" description="GGDEF" evidence="2">
    <location>
        <begin position="212"/>
        <end position="345"/>
    </location>
</feature>
<dbReference type="InterPro" id="IPR050469">
    <property type="entry name" value="Diguanylate_Cyclase"/>
</dbReference>
<evidence type="ECO:0000313" key="4">
    <source>
        <dbReference type="Proteomes" id="UP000481087"/>
    </source>
</evidence>
<gene>
    <name evidence="3" type="ORF">GQF01_12055</name>
</gene>
<dbReference type="FunFam" id="3.30.70.270:FF:000001">
    <property type="entry name" value="Diguanylate cyclase domain protein"/>
    <property type="match status" value="1"/>
</dbReference>
<dbReference type="NCBIfam" id="TIGR00254">
    <property type="entry name" value="GGDEF"/>
    <property type="match status" value="1"/>
</dbReference>
<feature type="transmembrane region" description="Helical" evidence="1">
    <location>
        <begin position="12"/>
        <end position="35"/>
    </location>
</feature>
<dbReference type="AlphaFoldDB" id="A0A6L8UY13"/>
<keyword evidence="1" id="KW-0812">Transmembrane</keyword>
<keyword evidence="1" id="KW-1133">Transmembrane helix</keyword>
<dbReference type="PROSITE" id="PS50887">
    <property type="entry name" value="GGDEF"/>
    <property type="match status" value="1"/>
</dbReference>
<dbReference type="GO" id="GO:0052621">
    <property type="term" value="F:diguanylate cyclase activity"/>
    <property type="evidence" value="ECO:0007669"/>
    <property type="project" value="TreeGrafter"/>
</dbReference>
<dbReference type="SUPFAM" id="SSF55073">
    <property type="entry name" value="Nucleotide cyclase"/>
    <property type="match status" value="1"/>
</dbReference>
<dbReference type="EMBL" id="WTUZ01000015">
    <property type="protein sequence ID" value="MZQ82837.1"/>
    <property type="molecule type" value="Genomic_DNA"/>
</dbReference>
<dbReference type="SMART" id="SM00267">
    <property type="entry name" value="GGDEF"/>
    <property type="match status" value="1"/>
</dbReference>